<evidence type="ECO:0000313" key="1">
    <source>
        <dbReference type="EMBL" id="EUB55087.1"/>
    </source>
</evidence>
<keyword evidence="2" id="KW-1185">Reference proteome</keyword>
<name>W6U9C7_ECHGR</name>
<organism evidence="1 2">
    <name type="scientific">Echinococcus granulosus</name>
    <name type="common">Hydatid tapeworm</name>
    <dbReference type="NCBI Taxonomy" id="6210"/>
    <lineage>
        <taxon>Eukaryota</taxon>
        <taxon>Metazoa</taxon>
        <taxon>Spiralia</taxon>
        <taxon>Lophotrochozoa</taxon>
        <taxon>Platyhelminthes</taxon>
        <taxon>Cestoda</taxon>
        <taxon>Eucestoda</taxon>
        <taxon>Cyclophyllidea</taxon>
        <taxon>Taeniidae</taxon>
        <taxon>Echinococcus</taxon>
        <taxon>Echinococcus granulosus group</taxon>
    </lineage>
</organism>
<comment type="caution">
    <text evidence="1">The sequence shown here is derived from an EMBL/GenBank/DDBJ whole genome shotgun (WGS) entry which is preliminary data.</text>
</comment>
<reference evidence="1 2" key="1">
    <citation type="journal article" date="2013" name="Nat. Genet.">
        <title>The genome of the hydatid tapeworm Echinococcus granulosus.</title>
        <authorList>
            <person name="Zheng H."/>
            <person name="Zhang W."/>
            <person name="Zhang L."/>
            <person name="Zhang Z."/>
            <person name="Li J."/>
            <person name="Lu G."/>
            <person name="Zhu Y."/>
            <person name="Wang Y."/>
            <person name="Huang Y."/>
            <person name="Liu J."/>
            <person name="Kang H."/>
            <person name="Chen J."/>
            <person name="Wang L."/>
            <person name="Chen A."/>
            <person name="Yu S."/>
            <person name="Gao Z."/>
            <person name="Jin L."/>
            <person name="Gu W."/>
            <person name="Wang Z."/>
            <person name="Zhao L."/>
            <person name="Shi B."/>
            <person name="Wen H."/>
            <person name="Lin R."/>
            <person name="Jones M.K."/>
            <person name="Brejova B."/>
            <person name="Vinar T."/>
            <person name="Zhao G."/>
            <person name="McManus D.P."/>
            <person name="Chen Z."/>
            <person name="Zhou Y."/>
            <person name="Wang S."/>
        </authorList>
    </citation>
    <scope>NUCLEOTIDE SEQUENCE [LARGE SCALE GENOMIC DNA]</scope>
</reference>
<dbReference type="STRING" id="6210.W6U9C7"/>
<protein>
    <submittedName>
        <fullName evidence="1">Actin-2</fullName>
    </submittedName>
</protein>
<evidence type="ECO:0000313" key="2">
    <source>
        <dbReference type="Proteomes" id="UP000019149"/>
    </source>
</evidence>
<dbReference type="KEGG" id="egl:EGR_10054"/>
<accession>W6U9C7</accession>
<sequence length="184" mass="20427">MSYAIVSPLMAPTTVDVVGAKATLLAMMHLVLSFLSSLEKPGEIQHYTSESAPFEQEDNQMIFEIINSLAMCVGIYVSTQSTGVEHHLVYGVLHTTPISLIYAPPLALLRPDSACRVLTKDHVKTLTECGYNSTTTVERETAYYLESRMITAEKEYFRCPHALTNLIFWAEKLLISTGQPIVPT</sequence>
<dbReference type="CTD" id="36345769"/>
<gene>
    <name evidence="1" type="ORF">EGR_10054</name>
</gene>
<dbReference type="RefSeq" id="XP_024346283.1">
    <property type="nucleotide sequence ID" value="XM_024499303.1"/>
</dbReference>
<dbReference type="EMBL" id="APAU02000186">
    <property type="protein sequence ID" value="EUB55087.1"/>
    <property type="molecule type" value="Genomic_DNA"/>
</dbReference>
<dbReference type="Proteomes" id="UP000019149">
    <property type="component" value="Unassembled WGS sequence"/>
</dbReference>
<dbReference type="AlphaFoldDB" id="W6U9C7"/>
<proteinExistence type="predicted"/>
<dbReference type="GeneID" id="36345769"/>